<dbReference type="Gramene" id="OQU79018">
    <property type="protein sequence ID" value="OQU79018"/>
    <property type="gene ID" value="SORBI_3008G088818"/>
</dbReference>
<dbReference type="Proteomes" id="UP000000768">
    <property type="component" value="Chromosome 8"/>
</dbReference>
<proteinExistence type="predicted"/>
<dbReference type="AlphaFoldDB" id="A0A1Z5R5G5"/>
<dbReference type="EMBL" id="CM000767">
    <property type="protein sequence ID" value="OQU79018.1"/>
    <property type="molecule type" value="Genomic_DNA"/>
</dbReference>
<reference evidence="2" key="2">
    <citation type="journal article" date="2018" name="Plant J.">
        <title>The Sorghum bicolor reference genome: improved assembly, gene annotations, a transcriptome atlas, and signatures of genome organization.</title>
        <authorList>
            <person name="McCormick R.F."/>
            <person name="Truong S.K."/>
            <person name="Sreedasyam A."/>
            <person name="Jenkins J."/>
            <person name="Shu S."/>
            <person name="Sims D."/>
            <person name="Kennedy M."/>
            <person name="Amirebrahimi M."/>
            <person name="Weers B.D."/>
            <person name="McKinley B."/>
            <person name="Mattison A."/>
            <person name="Morishige D.T."/>
            <person name="Grimwood J."/>
            <person name="Schmutz J."/>
            <person name="Mullet J.E."/>
        </authorList>
    </citation>
    <scope>NUCLEOTIDE SEQUENCE [LARGE SCALE GENOMIC DNA]</scope>
    <source>
        <strain evidence="2">cv. BTx623</strain>
    </source>
</reference>
<sequence length="163" mass="17908">MFVGKRNFIVSEMEILSFVIIFSTINLIHPFSPPIHHQQQPLSFPTTLLPHQHKGSSPSFPLELPYSFSSPSPLPVDADGALPPLLPSPSQGALPSHPHLGESPLLLQQARASIFPSLYCSKQQPCSSLQWCIFHEDWSSPSLPASLGFVGDQDFLREAIKAT</sequence>
<gene>
    <name evidence="1" type="ORF">SORBI_3008G088818</name>
</gene>
<accession>A0A1Z5R5G5</accession>
<keyword evidence="2" id="KW-1185">Reference proteome</keyword>
<evidence type="ECO:0000313" key="1">
    <source>
        <dbReference type="EMBL" id="OQU79018.1"/>
    </source>
</evidence>
<evidence type="ECO:0000313" key="2">
    <source>
        <dbReference type="Proteomes" id="UP000000768"/>
    </source>
</evidence>
<organism evidence="1 2">
    <name type="scientific">Sorghum bicolor</name>
    <name type="common">Sorghum</name>
    <name type="synonym">Sorghum vulgare</name>
    <dbReference type="NCBI Taxonomy" id="4558"/>
    <lineage>
        <taxon>Eukaryota</taxon>
        <taxon>Viridiplantae</taxon>
        <taxon>Streptophyta</taxon>
        <taxon>Embryophyta</taxon>
        <taxon>Tracheophyta</taxon>
        <taxon>Spermatophyta</taxon>
        <taxon>Magnoliopsida</taxon>
        <taxon>Liliopsida</taxon>
        <taxon>Poales</taxon>
        <taxon>Poaceae</taxon>
        <taxon>PACMAD clade</taxon>
        <taxon>Panicoideae</taxon>
        <taxon>Andropogonodae</taxon>
        <taxon>Andropogoneae</taxon>
        <taxon>Sorghinae</taxon>
        <taxon>Sorghum</taxon>
    </lineage>
</organism>
<reference evidence="1 2" key="1">
    <citation type="journal article" date="2009" name="Nature">
        <title>The Sorghum bicolor genome and the diversification of grasses.</title>
        <authorList>
            <person name="Paterson A.H."/>
            <person name="Bowers J.E."/>
            <person name="Bruggmann R."/>
            <person name="Dubchak I."/>
            <person name="Grimwood J."/>
            <person name="Gundlach H."/>
            <person name="Haberer G."/>
            <person name="Hellsten U."/>
            <person name="Mitros T."/>
            <person name="Poliakov A."/>
            <person name="Schmutz J."/>
            <person name="Spannagl M."/>
            <person name="Tang H."/>
            <person name="Wang X."/>
            <person name="Wicker T."/>
            <person name="Bharti A.K."/>
            <person name="Chapman J."/>
            <person name="Feltus F.A."/>
            <person name="Gowik U."/>
            <person name="Grigoriev I.V."/>
            <person name="Lyons E."/>
            <person name="Maher C.A."/>
            <person name="Martis M."/>
            <person name="Narechania A."/>
            <person name="Otillar R.P."/>
            <person name="Penning B.W."/>
            <person name="Salamov A.A."/>
            <person name="Wang Y."/>
            <person name="Zhang L."/>
            <person name="Carpita N.C."/>
            <person name="Freeling M."/>
            <person name="Gingle A.R."/>
            <person name="Hash C.T."/>
            <person name="Keller B."/>
            <person name="Klein P."/>
            <person name="Kresovich S."/>
            <person name="McCann M.C."/>
            <person name="Ming R."/>
            <person name="Peterson D.G."/>
            <person name="Mehboob-ur-Rahman"/>
            <person name="Ware D."/>
            <person name="Westhoff P."/>
            <person name="Mayer K.F."/>
            <person name="Messing J."/>
            <person name="Rokhsar D.S."/>
        </authorList>
    </citation>
    <scope>NUCLEOTIDE SEQUENCE [LARGE SCALE GENOMIC DNA]</scope>
    <source>
        <strain evidence="2">cv. BTx623</strain>
    </source>
</reference>
<dbReference type="InParanoid" id="A0A1Z5R5G5"/>
<name>A0A1Z5R5G5_SORBI</name>
<protein>
    <submittedName>
        <fullName evidence="1">Uncharacterized protein</fullName>
    </submittedName>
</protein>